<evidence type="ECO:0000313" key="3">
    <source>
        <dbReference type="Proteomes" id="UP001620626"/>
    </source>
</evidence>
<comment type="caution">
    <text evidence="2">The sequence shown here is derived from an EMBL/GenBank/DDBJ whole genome shotgun (WGS) entry which is preliminary data.</text>
</comment>
<name>A0ABD2LIM4_9BILA</name>
<proteinExistence type="predicted"/>
<dbReference type="Gene3D" id="2.170.260.10">
    <property type="entry name" value="paz domain"/>
    <property type="match status" value="1"/>
</dbReference>
<reference evidence="2 3" key="1">
    <citation type="submission" date="2024-10" db="EMBL/GenBank/DDBJ databases">
        <authorList>
            <person name="Kim D."/>
        </authorList>
    </citation>
    <scope>NUCLEOTIDE SEQUENCE [LARGE SCALE GENOMIC DNA]</scope>
    <source>
        <strain evidence="2">BH-2024</strain>
    </source>
</reference>
<feature type="compositionally biased region" description="Basic and acidic residues" evidence="1">
    <location>
        <begin position="109"/>
        <end position="124"/>
    </location>
</feature>
<dbReference type="EMBL" id="JBICBT010000397">
    <property type="protein sequence ID" value="KAL3115085.1"/>
    <property type="molecule type" value="Genomic_DNA"/>
</dbReference>
<feature type="region of interest" description="Disordered" evidence="1">
    <location>
        <begin position="103"/>
        <end position="124"/>
    </location>
</feature>
<evidence type="ECO:0000256" key="1">
    <source>
        <dbReference type="SAM" id="MobiDB-lite"/>
    </source>
</evidence>
<accession>A0ABD2LIM4</accession>
<dbReference type="AlphaFoldDB" id="A0ABD2LIM4"/>
<dbReference type="InterPro" id="IPR036085">
    <property type="entry name" value="PAZ_dom_sf"/>
</dbReference>
<organism evidence="2 3">
    <name type="scientific">Heterodera trifolii</name>
    <dbReference type="NCBI Taxonomy" id="157864"/>
    <lineage>
        <taxon>Eukaryota</taxon>
        <taxon>Metazoa</taxon>
        <taxon>Ecdysozoa</taxon>
        <taxon>Nematoda</taxon>
        <taxon>Chromadorea</taxon>
        <taxon>Rhabditida</taxon>
        <taxon>Tylenchina</taxon>
        <taxon>Tylenchomorpha</taxon>
        <taxon>Tylenchoidea</taxon>
        <taxon>Heteroderidae</taxon>
        <taxon>Heteroderinae</taxon>
        <taxon>Heterodera</taxon>
    </lineage>
</organism>
<gene>
    <name evidence="2" type="ORF">niasHT_017929</name>
</gene>
<keyword evidence="3" id="KW-1185">Reference proteome</keyword>
<dbReference type="SUPFAM" id="SSF101690">
    <property type="entry name" value="PAZ domain"/>
    <property type="match status" value="1"/>
</dbReference>
<sequence>MQRAIRYLIDSYGLSSVDDLYTCLKEEIRSSPEGGNCLYPNPLCAVDCVHISNGSLELIADVELYSTCYPKKKYEGIERTSVCGAEGPEDLPGRLAAVSVTPLRTTEQQQHEPDRGRTGSDQLLERRRTRKREYNLVRVLCRFNNCGPYRLTKQLQKRRTENLAYLSQLDIETVHLRKNIKIIPDALCPIGANQVFAYRGFLGITVQQHLYTRHRVMLKYPTLPCVVQFGGGHHRDIFPIELLRVSKTETL</sequence>
<dbReference type="Proteomes" id="UP001620626">
    <property type="component" value="Unassembled WGS sequence"/>
</dbReference>
<evidence type="ECO:0000313" key="2">
    <source>
        <dbReference type="EMBL" id="KAL3115085.1"/>
    </source>
</evidence>
<protein>
    <submittedName>
        <fullName evidence="2">Uncharacterized protein</fullName>
    </submittedName>
</protein>